<gene>
    <name evidence="2" type="ORF">CYMTET_48504</name>
</gene>
<reference evidence="2 3" key="1">
    <citation type="journal article" date="2015" name="Genome Biol. Evol.">
        <title>Comparative Genomics of a Bacterivorous Green Alga Reveals Evolutionary Causalities and Consequences of Phago-Mixotrophic Mode of Nutrition.</title>
        <authorList>
            <person name="Burns J.A."/>
            <person name="Paasch A."/>
            <person name="Narechania A."/>
            <person name="Kim E."/>
        </authorList>
    </citation>
    <scope>NUCLEOTIDE SEQUENCE [LARGE SCALE GENOMIC DNA]</scope>
    <source>
        <strain evidence="2 3">PLY_AMNH</strain>
    </source>
</reference>
<dbReference type="Proteomes" id="UP001190700">
    <property type="component" value="Unassembled WGS sequence"/>
</dbReference>
<dbReference type="AlphaFoldDB" id="A0AAE0BT85"/>
<sequence length="77" mass="8553">MVADEVLQQWLNNFDKNRGKALLSTISKSTANADARITKDHRDQRWKERKNCDEEKDSKKPAGKGGKARGAKPAADG</sequence>
<evidence type="ECO:0000313" key="2">
    <source>
        <dbReference type="EMBL" id="KAK3241773.1"/>
    </source>
</evidence>
<evidence type="ECO:0000256" key="1">
    <source>
        <dbReference type="SAM" id="MobiDB-lite"/>
    </source>
</evidence>
<accession>A0AAE0BT85</accession>
<evidence type="ECO:0000313" key="3">
    <source>
        <dbReference type="Proteomes" id="UP001190700"/>
    </source>
</evidence>
<dbReference type="EMBL" id="LGRX02033316">
    <property type="protein sequence ID" value="KAK3241773.1"/>
    <property type="molecule type" value="Genomic_DNA"/>
</dbReference>
<organism evidence="2 3">
    <name type="scientific">Cymbomonas tetramitiformis</name>
    <dbReference type="NCBI Taxonomy" id="36881"/>
    <lineage>
        <taxon>Eukaryota</taxon>
        <taxon>Viridiplantae</taxon>
        <taxon>Chlorophyta</taxon>
        <taxon>Pyramimonadophyceae</taxon>
        <taxon>Pyramimonadales</taxon>
        <taxon>Pyramimonadaceae</taxon>
        <taxon>Cymbomonas</taxon>
    </lineage>
</organism>
<protein>
    <submittedName>
        <fullName evidence="2">Uncharacterized protein</fullName>
    </submittedName>
</protein>
<comment type="caution">
    <text evidence="2">The sequence shown here is derived from an EMBL/GenBank/DDBJ whole genome shotgun (WGS) entry which is preliminary data.</text>
</comment>
<feature type="region of interest" description="Disordered" evidence="1">
    <location>
        <begin position="28"/>
        <end position="77"/>
    </location>
</feature>
<keyword evidence="3" id="KW-1185">Reference proteome</keyword>
<name>A0AAE0BT85_9CHLO</name>
<feature type="compositionally biased region" description="Basic and acidic residues" evidence="1">
    <location>
        <begin position="36"/>
        <end position="60"/>
    </location>
</feature>
<proteinExistence type="predicted"/>